<evidence type="ECO:0000313" key="4">
    <source>
        <dbReference type="Proteomes" id="UP001607302"/>
    </source>
</evidence>
<comment type="caution">
    <text evidence="3">The sequence shown here is derived from an EMBL/GenBank/DDBJ whole genome shotgun (WGS) entry which is preliminary data.</text>
</comment>
<dbReference type="AlphaFoldDB" id="A0ABD2C699"/>
<protein>
    <submittedName>
        <fullName evidence="3">Uncharacterized protein</fullName>
    </submittedName>
</protein>
<accession>A0ABD2C699</accession>
<dbReference type="EMBL" id="JAUDFV010000020">
    <property type="protein sequence ID" value="KAL2740540.1"/>
    <property type="molecule type" value="Genomic_DNA"/>
</dbReference>
<gene>
    <name evidence="3" type="ORF">V1478_000681</name>
</gene>
<keyword evidence="4" id="KW-1185">Reference proteome</keyword>
<evidence type="ECO:0000313" key="3">
    <source>
        <dbReference type="EMBL" id="KAL2740540.1"/>
    </source>
</evidence>
<evidence type="ECO:0000256" key="2">
    <source>
        <dbReference type="SAM" id="SignalP"/>
    </source>
</evidence>
<evidence type="ECO:0000256" key="1">
    <source>
        <dbReference type="SAM" id="MobiDB-lite"/>
    </source>
</evidence>
<reference evidence="3 4" key="1">
    <citation type="journal article" date="2024" name="Ann. Entomol. Soc. Am.">
        <title>Genomic analyses of the southern and eastern yellowjacket wasps (Hymenoptera: Vespidae) reveal evolutionary signatures of social life.</title>
        <authorList>
            <person name="Catto M.A."/>
            <person name="Caine P.B."/>
            <person name="Orr S.E."/>
            <person name="Hunt B.G."/>
            <person name="Goodisman M.A.D."/>
        </authorList>
    </citation>
    <scope>NUCLEOTIDE SEQUENCE [LARGE SCALE GENOMIC DNA]</scope>
    <source>
        <strain evidence="3">233</strain>
        <tissue evidence="3">Head and thorax</tissue>
    </source>
</reference>
<feature type="compositionally biased region" description="Acidic residues" evidence="1">
    <location>
        <begin position="114"/>
        <end position="131"/>
    </location>
</feature>
<feature type="region of interest" description="Disordered" evidence="1">
    <location>
        <begin position="184"/>
        <end position="205"/>
    </location>
</feature>
<keyword evidence="2" id="KW-0732">Signal</keyword>
<feature type="chain" id="PRO_5044890936" evidence="2">
    <location>
        <begin position="28"/>
        <end position="246"/>
    </location>
</feature>
<name>A0ABD2C699_VESSQ</name>
<sequence length="246" mass="29325">MTLTVRWWQTKSVVLVVLVVVVVEVEMEVVRMVANPETYAGVRWSDLYGLARHCANPHPLGTPSTPPSCSTPLPYHPMGVRGRMGICRTHRRFSYIRRIWFGQRKIEEEKEKEKEEEEDKEEEEKEEEEEEERKKEEKRVVFDSPRREGRNKSVGIGLTIFNPRHARSHLYSLSYTYRYERSLKRDQRQTTSDDDDVDDPSNTCDDKHFHTSLILKIKRRRMWLVTFEGSNIFRVEDSYEKRRNNF</sequence>
<organism evidence="3 4">
    <name type="scientific">Vespula squamosa</name>
    <name type="common">Southern yellow jacket</name>
    <name type="synonym">Wasp</name>
    <dbReference type="NCBI Taxonomy" id="30214"/>
    <lineage>
        <taxon>Eukaryota</taxon>
        <taxon>Metazoa</taxon>
        <taxon>Ecdysozoa</taxon>
        <taxon>Arthropoda</taxon>
        <taxon>Hexapoda</taxon>
        <taxon>Insecta</taxon>
        <taxon>Pterygota</taxon>
        <taxon>Neoptera</taxon>
        <taxon>Endopterygota</taxon>
        <taxon>Hymenoptera</taxon>
        <taxon>Apocrita</taxon>
        <taxon>Aculeata</taxon>
        <taxon>Vespoidea</taxon>
        <taxon>Vespidae</taxon>
        <taxon>Vespinae</taxon>
        <taxon>Vespula</taxon>
    </lineage>
</organism>
<feature type="region of interest" description="Disordered" evidence="1">
    <location>
        <begin position="108"/>
        <end position="140"/>
    </location>
</feature>
<proteinExistence type="predicted"/>
<feature type="signal peptide" evidence="2">
    <location>
        <begin position="1"/>
        <end position="27"/>
    </location>
</feature>
<dbReference type="Proteomes" id="UP001607302">
    <property type="component" value="Unassembled WGS sequence"/>
</dbReference>